<reference evidence="5" key="1">
    <citation type="journal article" date="2019" name="Int. J. Syst. Evol. Microbiol.">
        <title>The Global Catalogue of Microorganisms (GCM) 10K type strain sequencing project: providing services to taxonomists for standard genome sequencing and annotation.</title>
        <authorList>
            <consortium name="The Broad Institute Genomics Platform"/>
            <consortium name="The Broad Institute Genome Sequencing Center for Infectious Disease"/>
            <person name="Wu L."/>
            <person name="Ma J."/>
        </authorList>
    </citation>
    <scope>NUCLEOTIDE SEQUENCE [LARGE SCALE GENOMIC DNA]</scope>
    <source>
        <strain evidence="5">CGMCC 4.7304</strain>
    </source>
</reference>
<dbReference type="Proteomes" id="UP001596083">
    <property type="component" value="Unassembled WGS sequence"/>
</dbReference>
<gene>
    <name evidence="4" type="ORF">ACFP1Z_03245</name>
</gene>
<protein>
    <recommendedName>
        <fullName evidence="3">Nephrocystin 3-like N-terminal domain-containing protein</fullName>
    </recommendedName>
</protein>
<dbReference type="EMBL" id="JBHSPB010000002">
    <property type="protein sequence ID" value="MFC5719201.1"/>
    <property type="molecule type" value="Genomic_DNA"/>
</dbReference>
<name>A0ABW0YRS5_9ACTN</name>
<evidence type="ECO:0000313" key="4">
    <source>
        <dbReference type="EMBL" id="MFC5719201.1"/>
    </source>
</evidence>
<feature type="domain" description="Nephrocystin 3-like N-terminal" evidence="3">
    <location>
        <begin position="168"/>
        <end position="305"/>
    </location>
</feature>
<evidence type="ECO:0000313" key="5">
    <source>
        <dbReference type="Proteomes" id="UP001596083"/>
    </source>
</evidence>
<dbReference type="InterPro" id="IPR011990">
    <property type="entry name" value="TPR-like_helical_dom_sf"/>
</dbReference>
<keyword evidence="1" id="KW-0677">Repeat</keyword>
<accession>A0ABW0YRS5</accession>
<evidence type="ECO:0000256" key="1">
    <source>
        <dbReference type="ARBA" id="ARBA00022737"/>
    </source>
</evidence>
<keyword evidence="5" id="KW-1185">Reference proteome</keyword>
<proteinExistence type="predicted"/>
<dbReference type="Gene3D" id="1.25.40.10">
    <property type="entry name" value="Tetratricopeptide repeat domain"/>
    <property type="match status" value="1"/>
</dbReference>
<evidence type="ECO:0000256" key="2">
    <source>
        <dbReference type="SAM" id="MobiDB-lite"/>
    </source>
</evidence>
<evidence type="ECO:0000259" key="3">
    <source>
        <dbReference type="Pfam" id="PF24883"/>
    </source>
</evidence>
<feature type="region of interest" description="Disordered" evidence="2">
    <location>
        <begin position="105"/>
        <end position="132"/>
    </location>
</feature>
<sequence>MSTDKPETKRLGEMLGELYEAAKRKQTTLSYERLIERLKRDVDPSATLSRKTISDWMKGKAAPKPEHSRYFLWMVAFLARVAYGSRADDNPQRRQEKWRDALLKAQHESSVNQRGGPRRINDSGLVHASAPTHQPHIAERIAPATLVGRNSELDELTGLMTAPEGEVPCLVWLQAPPWAGKSALLATFVLRCPPPEVNVVSYFVSHRWGTDRRRDFLNAMSVQLAAVAGLKKPQPSKDADSDRGGTRLQELYEAAARASAKQGRRLVLVVDGLDEDADAGLGKRSIASLLPQRSLPGLRVVLSGRSNPAVPTDVGSDDLLRDADAVVRKRLAVSSVALTTRDKALEELSQLLDDPVGSRLLGLLALAQGGLGREDLAHLIGVRPLDIDKLVRGVTGRSMVVEDAAPDTYVLAHDELRRGAMEALGDREMAGSEGLLHGWADTYRDRRWPETTPRYLLTGYTRLLHSNGDIDRLKTYVLDPYRQLRMAASSGAHLALTDLGLLTSSVPVDGLAAPDVEVLAAVAASRDFLVARTRNVSRAIPRACARIGDVQRARDVALSPRDAMAKAVRLAGVACELALEGHEQAAEVAREAADWAQQGTRQTPPLHAEDDEPTWAAEAAVDLIGAGHWEAGLRLLRAVHKCGSPTYSATARAAALLRPYDQESTEDLLHGLRDQAAFMAIDDHGDRTVAIEIWATVAEHHPDLEQELYERIAECSNELWRASAGLDVVEVLAVAASALAVVQPEEASDLASRAADRLAWAFQAPESLSAADRAYADLALSPVLARVAQALCDTGSRVDQARALVESVPEELRTGYSGYDVRCVARDVINRSESGVPLSSTVAEDSDSDDAPLLRDVSKLMDQARLPDARALVSGALGRCMVPRLDSGPQVPWLSTLAGALAYCRELKQAKKLAAFAPDTGSRSQVLASVSMACSSIGRRRKALEYACKAADTAEGAEGVSASDLAANGTWGVVAQALAHAGDTARALELAEREGQSRDGYSRGQLRQRARQARVAVAVGIAAHEPTAAARIVEEHLSRLNRREPGLRAVRDPLPELGELLLATPVSETAVREELRAAVHKACHEAEAMPPGGNIDSVLVHAVLRVAEGCGMTPQLDWLTREIGTNPEILPVSALCVLHALLGDSDAARRAAESLHAPANRAAALAAAAAQLAAVPACPAPLGSRSTAGREAITLLVRSLALALVPDAPRDVKAAKELLRGALLGDGWHRALPVLAQLAPNAVTRVFSIAHVHLSSRPTS</sequence>
<dbReference type="InterPro" id="IPR056884">
    <property type="entry name" value="NPHP3-like_N"/>
</dbReference>
<dbReference type="RefSeq" id="WP_390314211.1">
    <property type="nucleotide sequence ID" value="NZ_JBHSPB010000002.1"/>
</dbReference>
<comment type="caution">
    <text evidence="4">The sequence shown here is derived from an EMBL/GenBank/DDBJ whole genome shotgun (WGS) entry which is preliminary data.</text>
</comment>
<organism evidence="4 5">
    <name type="scientific">Streptomyces gamaensis</name>
    <dbReference type="NCBI Taxonomy" id="1763542"/>
    <lineage>
        <taxon>Bacteria</taxon>
        <taxon>Bacillati</taxon>
        <taxon>Actinomycetota</taxon>
        <taxon>Actinomycetes</taxon>
        <taxon>Kitasatosporales</taxon>
        <taxon>Streptomycetaceae</taxon>
        <taxon>Streptomyces</taxon>
    </lineage>
</organism>
<dbReference type="Pfam" id="PF24883">
    <property type="entry name" value="NPHP3_N"/>
    <property type="match status" value="1"/>
</dbReference>